<dbReference type="InterPro" id="IPR007109">
    <property type="entry name" value="Brix"/>
</dbReference>
<name>A0A8I6SGB9_CIMLE</name>
<dbReference type="OrthoDB" id="407658at2759"/>
<dbReference type="RefSeq" id="XP_024081550.1">
    <property type="nucleotide sequence ID" value="XM_024225782.1"/>
</dbReference>
<comment type="similarity">
    <text evidence="2 6">Belongs to the RPF2 family.</text>
</comment>
<dbReference type="Proteomes" id="UP000494040">
    <property type="component" value="Unassembled WGS sequence"/>
</dbReference>
<feature type="domain" description="Brix" evidence="7">
    <location>
        <begin position="31"/>
        <end position="234"/>
    </location>
</feature>
<dbReference type="AlphaFoldDB" id="A0A8I6SGB9"/>
<dbReference type="PANTHER" id="PTHR12728:SF0">
    <property type="entry name" value="RIBOSOME PRODUCTION FACTOR 2 HOMOLOG"/>
    <property type="match status" value="1"/>
</dbReference>
<evidence type="ECO:0000256" key="4">
    <source>
        <dbReference type="ARBA" id="ARBA00023242"/>
    </source>
</evidence>
<sequence>MALKLRVQRPLTHKGKKALIDKEPKLIENTKQSLFLRGRKCNETLLSCLKDLYQLKKPDAVMMNGKNDFVPLDNATPLETLSKKSDSSLFFFGSHSKKRPNNLVIGRMYDHQVLDIVELGVDEYKGLKDFDTEKISVGLKPCLVFSGPKFSQDENLMRIKNLFVDMFHRENVQSVRLQGLEHVLTFTESENKIFMRSYRVLLKKSGTRLPRVELEEIGPSIDFSLRRMKLASEDLFKLACKKPKELKVKKVKNISRDPFGSKLGRVHIKQQNINKLQTRKLKALKKRREEKKNKG</sequence>
<dbReference type="EnsemblMetazoa" id="XM_024225782.1">
    <property type="protein sequence ID" value="XP_024081550.1"/>
    <property type="gene ID" value="LOC106660993"/>
</dbReference>
<proteinExistence type="inferred from homology"/>
<evidence type="ECO:0000256" key="5">
    <source>
        <dbReference type="ARBA" id="ARBA00030889"/>
    </source>
</evidence>
<dbReference type="GO" id="GO:0000463">
    <property type="term" value="P:maturation of LSU-rRNA from tricistronic rRNA transcript (SSU-rRNA, 5.8S rRNA, LSU-rRNA)"/>
    <property type="evidence" value="ECO:0007669"/>
    <property type="project" value="TreeGrafter"/>
</dbReference>
<dbReference type="OMA" id="VGLKPMF"/>
<reference evidence="8" key="1">
    <citation type="submission" date="2022-01" db="UniProtKB">
        <authorList>
            <consortium name="EnsemblMetazoa"/>
        </authorList>
    </citation>
    <scope>IDENTIFICATION</scope>
</reference>
<organism evidence="8 9">
    <name type="scientific">Cimex lectularius</name>
    <name type="common">Bed bug</name>
    <name type="synonym">Acanthia lectularia</name>
    <dbReference type="NCBI Taxonomy" id="79782"/>
    <lineage>
        <taxon>Eukaryota</taxon>
        <taxon>Metazoa</taxon>
        <taxon>Ecdysozoa</taxon>
        <taxon>Arthropoda</taxon>
        <taxon>Hexapoda</taxon>
        <taxon>Insecta</taxon>
        <taxon>Pterygota</taxon>
        <taxon>Neoptera</taxon>
        <taxon>Paraneoptera</taxon>
        <taxon>Hemiptera</taxon>
        <taxon>Heteroptera</taxon>
        <taxon>Panheteroptera</taxon>
        <taxon>Cimicomorpha</taxon>
        <taxon>Cimicidae</taxon>
        <taxon>Cimex</taxon>
    </lineage>
</organism>
<keyword evidence="9" id="KW-1185">Reference proteome</keyword>
<evidence type="ECO:0000256" key="2">
    <source>
        <dbReference type="ARBA" id="ARBA00010782"/>
    </source>
</evidence>
<dbReference type="InterPro" id="IPR039770">
    <property type="entry name" value="Rpf2"/>
</dbReference>
<evidence type="ECO:0000313" key="8">
    <source>
        <dbReference type="EnsemblMetazoa" id="XP_024081550.1"/>
    </source>
</evidence>
<dbReference type="CTD" id="42183"/>
<evidence type="ECO:0000256" key="1">
    <source>
        <dbReference type="ARBA" id="ARBA00004604"/>
    </source>
</evidence>
<dbReference type="SMART" id="SM00879">
    <property type="entry name" value="Brix"/>
    <property type="match status" value="1"/>
</dbReference>
<dbReference type="Pfam" id="PF04427">
    <property type="entry name" value="Brix"/>
    <property type="match status" value="1"/>
</dbReference>
<dbReference type="PROSITE" id="PS50833">
    <property type="entry name" value="BRIX"/>
    <property type="match status" value="1"/>
</dbReference>
<accession>A0A8I6SGB9</accession>
<evidence type="ECO:0000313" key="9">
    <source>
        <dbReference type="Proteomes" id="UP000494040"/>
    </source>
</evidence>
<evidence type="ECO:0000256" key="6">
    <source>
        <dbReference type="RuleBase" id="RU367086"/>
    </source>
</evidence>
<dbReference type="GO" id="GO:0000027">
    <property type="term" value="P:ribosomal large subunit assembly"/>
    <property type="evidence" value="ECO:0007669"/>
    <property type="project" value="InterPro"/>
</dbReference>
<dbReference type="PANTHER" id="PTHR12728">
    <property type="entry name" value="BRIX DOMAIN CONTAINING PROTEIN"/>
    <property type="match status" value="1"/>
</dbReference>
<keyword evidence="4 6" id="KW-0539">Nucleus</keyword>
<evidence type="ECO:0000259" key="7">
    <source>
        <dbReference type="PROSITE" id="PS50833"/>
    </source>
</evidence>
<dbReference type="GO" id="GO:0005730">
    <property type="term" value="C:nucleolus"/>
    <property type="evidence" value="ECO:0007669"/>
    <property type="project" value="UniProtKB-SubCell"/>
</dbReference>
<protein>
    <recommendedName>
        <fullName evidence="3 6">Ribosome production factor 2 homolog</fullName>
    </recommendedName>
    <alternativeName>
        <fullName evidence="5 6">Ribosome biogenesis protein RPF2 homolog</fullName>
    </alternativeName>
</protein>
<evidence type="ECO:0000256" key="3">
    <source>
        <dbReference type="ARBA" id="ARBA00020387"/>
    </source>
</evidence>
<dbReference type="GeneID" id="106660993"/>
<dbReference type="KEGG" id="clec:106660993"/>
<comment type="subcellular location">
    <subcellularLocation>
        <location evidence="1 6">Nucleus</location>
        <location evidence="1 6">Nucleolus</location>
    </subcellularLocation>
</comment>
<dbReference type="GO" id="GO:0019843">
    <property type="term" value="F:rRNA binding"/>
    <property type="evidence" value="ECO:0007669"/>
    <property type="project" value="UniProtKB-UniRule"/>
</dbReference>